<protein>
    <submittedName>
        <fullName evidence="1">Os07g0521400 protein</fullName>
    </submittedName>
</protein>
<sequence length="128" mass="14336">MMLINWSFSFSRPWNTTCISGRNPTISSLESFNFNKSKKFPDLLAILSSLARRVFSLYMSSSTKPRFFIMYARKPLTLFCWLFCILLISKSSSSSSASEAIFLINSSQPVKLSSTTGLRSATSSTACR</sequence>
<dbReference type="Proteomes" id="UP000000763">
    <property type="component" value="Chromosome 7"/>
</dbReference>
<evidence type="ECO:0000313" key="2">
    <source>
        <dbReference type="Proteomes" id="UP000000763"/>
    </source>
</evidence>
<proteinExistence type="predicted"/>
<accession>A0A0P0X6K7</accession>
<dbReference type="AlphaFoldDB" id="A0A0P0X6K7"/>
<reference evidence="2" key="2">
    <citation type="journal article" date="2008" name="Nucleic Acids Res.">
        <title>The rice annotation project database (RAP-DB): 2008 update.</title>
        <authorList>
            <consortium name="The rice annotation project (RAP)"/>
        </authorList>
    </citation>
    <scope>GENOME REANNOTATION</scope>
    <source>
        <strain evidence="2">cv. Nipponbare</strain>
    </source>
</reference>
<name>A0A0P0X6K7_ORYSJ</name>
<reference evidence="1 2" key="1">
    <citation type="journal article" date="2005" name="Nature">
        <title>The map-based sequence of the rice genome.</title>
        <authorList>
            <consortium name="International rice genome sequencing project (IRGSP)"/>
            <person name="Matsumoto T."/>
            <person name="Wu J."/>
            <person name="Kanamori H."/>
            <person name="Katayose Y."/>
            <person name="Fujisawa M."/>
            <person name="Namiki N."/>
            <person name="Mizuno H."/>
            <person name="Yamamoto K."/>
            <person name="Antonio B.A."/>
            <person name="Baba T."/>
            <person name="Sakata K."/>
            <person name="Nagamura Y."/>
            <person name="Aoki H."/>
            <person name="Arikawa K."/>
            <person name="Arita K."/>
            <person name="Bito T."/>
            <person name="Chiden Y."/>
            <person name="Fujitsuka N."/>
            <person name="Fukunaka R."/>
            <person name="Hamada M."/>
            <person name="Harada C."/>
            <person name="Hayashi A."/>
            <person name="Hijishita S."/>
            <person name="Honda M."/>
            <person name="Hosokawa S."/>
            <person name="Ichikawa Y."/>
            <person name="Idonuma A."/>
            <person name="Iijima M."/>
            <person name="Ikeda M."/>
            <person name="Ikeno M."/>
            <person name="Ito K."/>
            <person name="Ito S."/>
            <person name="Ito T."/>
            <person name="Ito Y."/>
            <person name="Ito Y."/>
            <person name="Iwabuchi A."/>
            <person name="Kamiya K."/>
            <person name="Karasawa W."/>
            <person name="Kurita K."/>
            <person name="Katagiri S."/>
            <person name="Kikuta A."/>
            <person name="Kobayashi H."/>
            <person name="Kobayashi N."/>
            <person name="Machita K."/>
            <person name="Maehara T."/>
            <person name="Masukawa M."/>
            <person name="Mizubayashi T."/>
            <person name="Mukai Y."/>
            <person name="Nagasaki H."/>
            <person name="Nagata Y."/>
            <person name="Naito S."/>
            <person name="Nakashima M."/>
            <person name="Nakama Y."/>
            <person name="Nakamichi Y."/>
            <person name="Nakamura M."/>
            <person name="Meguro A."/>
            <person name="Negishi M."/>
            <person name="Ohta I."/>
            <person name="Ohta T."/>
            <person name="Okamoto M."/>
            <person name="Ono N."/>
            <person name="Saji S."/>
            <person name="Sakaguchi M."/>
            <person name="Sakai K."/>
            <person name="Shibata M."/>
            <person name="Shimokawa T."/>
            <person name="Song J."/>
            <person name="Takazaki Y."/>
            <person name="Terasawa K."/>
            <person name="Tsugane M."/>
            <person name="Tsuji K."/>
            <person name="Ueda S."/>
            <person name="Waki K."/>
            <person name="Yamagata H."/>
            <person name="Yamamoto M."/>
            <person name="Yamamoto S."/>
            <person name="Yamane H."/>
            <person name="Yoshiki S."/>
            <person name="Yoshihara R."/>
            <person name="Yukawa K."/>
            <person name="Zhong H."/>
            <person name="Yano M."/>
            <person name="Yuan Q."/>
            <person name="Ouyang S."/>
            <person name="Liu J."/>
            <person name="Jones K.M."/>
            <person name="Gansberger K."/>
            <person name="Moffat K."/>
            <person name="Hill J."/>
            <person name="Bera J."/>
            <person name="Fadrosh D."/>
            <person name="Jin S."/>
            <person name="Johri S."/>
            <person name="Kim M."/>
            <person name="Overton L."/>
            <person name="Reardon M."/>
            <person name="Tsitrin T."/>
            <person name="Vuong H."/>
            <person name="Weaver B."/>
            <person name="Ciecko A."/>
            <person name="Tallon L."/>
            <person name="Jackson J."/>
            <person name="Pai G."/>
            <person name="Aken S.V."/>
            <person name="Utterback T."/>
            <person name="Reidmuller S."/>
            <person name="Feldblyum T."/>
            <person name="Hsiao J."/>
            <person name="Zismann V."/>
            <person name="Iobst S."/>
            <person name="de Vazeille A.R."/>
            <person name="Buell C.R."/>
            <person name="Ying K."/>
            <person name="Li Y."/>
            <person name="Lu T."/>
            <person name="Huang Y."/>
            <person name="Zhao Q."/>
            <person name="Feng Q."/>
            <person name="Zhang L."/>
            <person name="Zhu J."/>
            <person name="Weng Q."/>
            <person name="Mu J."/>
            <person name="Lu Y."/>
            <person name="Fan D."/>
            <person name="Liu Y."/>
            <person name="Guan J."/>
            <person name="Zhang Y."/>
            <person name="Yu S."/>
            <person name="Liu X."/>
            <person name="Zhang Y."/>
            <person name="Hong G."/>
            <person name="Han B."/>
            <person name="Choisne N."/>
            <person name="Demange N."/>
            <person name="Orjeda G."/>
            <person name="Samain S."/>
            <person name="Cattolico L."/>
            <person name="Pelletier E."/>
            <person name="Couloux A."/>
            <person name="Segurens B."/>
            <person name="Wincker P."/>
            <person name="D'Hont A."/>
            <person name="Scarpelli C."/>
            <person name="Weissenbach J."/>
            <person name="Salanoubat M."/>
            <person name="Quetier F."/>
            <person name="Yu Y."/>
            <person name="Kim H.R."/>
            <person name="Rambo T."/>
            <person name="Currie J."/>
            <person name="Collura K."/>
            <person name="Luo M."/>
            <person name="Yang T."/>
            <person name="Ammiraju J.S.S."/>
            <person name="Engler F."/>
            <person name="Soderlund C."/>
            <person name="Wing R.A."/>
            <person name="Palmer L.E."/>
            <person name="de la Bastide M."/>
            <person name="Spiegel L."/>
            <person name="Nascimento L."/>
            <person name="Zutavern T."/>
            <person name="O'Shaughnessy A."/>
            <person name="Dike S."/>
            <person name="Dedhia N."/>
            <person name="Preston R."/>
            <person name="Balija V."/>
            <person name="McCombie W.R."/>
            <person name="Chow T."/>
            <person name="Chen H."/>
            <person name="Chung M."/>
            <person name="Chen C."/>
            <person name="Shaw J."/>
            <person name="Wu H."/>
            <person name="Hsiao K."/>
            <person name="Chao Y."/>
            <person name="Chu M."/>
            <person name="Cheng C."/>
            <person name="Hour A."/>
            <person name="Lee P."/>
            <person name="Lin S."/>
            <person name="Lin Y."/>
            <person name="Liou J."/>
            <person name="Liu S."/>
            <person name="Hsing Y."/>
            <person name="Raghuvanshi S."/>
            <person name="Mohanty A."/>
            <person name="Bharti A.K."/>
            <person name="Gaur A."/>
            <person name="Gupta V."/>
            <person name="Kumar D."/>
            <person name="Ravi V."/>
            <person name="Vij S."/>
            <person name="Kapur A."/>
            <person name="Khurana P."/>
            <person name="Khurana P."/>
            <person name="Khurana J.P."/>
            <person name="Tyagi A.K."/>
            <person name="Gaikwad K."/>
            <person name="Singh A."/>
            <person name="Dalal V."/>
            <person name="Srivastava S."/>
            <person name="Dixit A."/>
            <person name="Pal A.K."/>
            <person name="Ghazi I.A."/>
            <person name="Yadav M."/>
            <person name="Pandit A."/>
            <person name="Bhargava A."/>
            <person name="Sureshbabu K."/>
            <person name="Batra K."/>
            <person name="Sharma T.R."/>
            <person name="Mohapatra T."/>
            <person name="Singh N.K."/>
            <person name="Messing J."/>
            <person name="Nelson A.B."/>
            <person name="Fuks G."/>
            <person name="Kavchok S."/>
            <person name="Keizer G."/>
            <person name="Linton E."/>
            <person name="Llaca V."/>
            <person name="Song R."/>
            <person name="Tanyolac B."/>
            <person name="Young S."/>
            <person name="Ho-Il K."/>
            <person name="Hahn J.H."/>
            <person name="Sangsakoo G."/>
            <person name="Vanavichit A."/>
            <person name="de Mattos Luiz.A.T."/>
            <person name="Zimmer P.D."/>
            <person name="Malone G."/>
            <person name="Dellagostin O."/>
            <person name="de Oliveira A.C."/>
            <person name="Bevan M."/>
            <person name="Bancroft I."/>
            <person name="Minx P."/>
            <person name="Cordum H."/>
            <person name="Wilson R."/>
            <person name="Cheng Z."/>
            <person name="Jin W."/>
            <person name="Jiang J."/>
            <person name="Leong S.A."/>
            <person name="Iwama H."/>
            <person name="Gojobori T."/>
            <person name="Itoh T."/>
            <person name="Niimura Y."/>
            <person name="Fujii Y."/>
            <person name="Habara T."/>
            <person name="Sakai H."/>
            <person name="Sato Y."/>
            <person name="Wilson G."/>
            <person name="Kumar K."/>
            <person name="McCouch S."/>
            <person name="Juretic N."/>
            <person name="Hoen D."/>
            <person name="Wright S."/>
            <person name="Bruskiewich R."/>
            <person name="Bureau T."/>
            <person name="Miyao A."/>
            <person name="Hirochika H."/>
            <person name="Nishikawa T."/>
            <person name="Kadowaki K."/>
            <person name="Sugiura M."/>
            <person name="Burr B."/>
            <person name="Sasaki T."/>
        </authorList>
    </citation>
    <scope>NUCLEOTIDE SEQUENCE [LARGE SCALE GENOMIC DNA]</scope>
    <source>
        <strain evidence="2">cv. Nipponbare</strain>
    </source>
</reference>
<evidence type="ECO:0000313" key="1">
    <source>
        <dbReference type="EMBL" id="BAF21724.1"/>
    </source>
</evidence>
<dbReference type="KEGG" id="dosa:Os07g0521400"/>
<dbReference type="Gramene" id="Os07t0521400-01">
    <property type="protein sequence ID" value="Os07t0521400-01"/>
    <property type="gene ID" value="Os07g0521400"/>
</dbReference>
<gene>
    <name evidence="1" type="ordered locus">Os07g0521400</name>
</gene>
<organism evidence="1 2">
    <name type="scientific">Oryza sativa subsp. japonica</name>
    <name type="common">Rice</name>
    <dbReference type="NCBI Taxonomy" id="39947"/>
    <lineage>
        <taxon>Eukaryota</taxon>
        <taxon>Viridiplantae</taxon>
        <taxon>Streptophyta</taxon>
        <taxon>Embryophyta</taxon>
        <taxon>Tracheophyta</taxon>
        <taxon>Spermatophyta</taxon>
        <taxon>Magnoliopsida</taxon>
        <taxon>Liliopsida</taxon>
        <taxon>Poales</taxon>
        <taxon>Poaceae</taxon>
        <taxon>BOP clade</taxon>
        <taxon>Oryzoideae</taxon>
        <taxon>Oryzeae</taxon>
        <taxon>Oryzinae</taxon>
        <taxon>Oryza</taxon>
        <taxon>Oryza sativa</taxon>
    </lineage>
</organism>
<dbReference type="EMBL" id="AP008213">
    <property type="protein sequence ID" value="BAF21724.1"/>
    <property type="molecule type" value="Genomic_DNA"/>
</dbReference>